<proteinExistence type="predicted"/>
<comment type="caution">
    <text evidence="1">The sequence shown here is derived from an EMBL/GenBank/DDBJ whole genome shotgun (WGS) entry which is preliminary data.</text>
</comment>
<dbReference type="RefSeq" id="WP_139207548.1">
    <property type="nucleotide sequence ID" value="NZ_FMVP01000013.1"/>
</dbReference>
<sequence length="113" mass="12738">MMKRFWLHLPDKNDSLEITTANNKLSLIESSNEKVYTIETGKHSLNKLIDDLVKNGLNAKIGEMKAPKNKKLLVLFLDNSYTNISGSFVTFMGGIESIDTGDRQDDHIIILNN</sequence>
<evidence type="ECO:0000313" key="1">
    <source>
        <dbReference type="EMBL" id="SER28776.1"/>
    </source>
</evidence>
<accession>A0A1H9MYH9</accession>
<gene>
    <name evidence="1" type="ORF">SAMN02787113_03430</name>
</gene>
<organism evidence="1 2">
    <name type="scientific">Lysinibacillus fusiformis</name>
    <dbReference type="NCBI Taxonomy" id="28031"/>
    <lineage>
        <taxon>Bacteria</taxon>
        <taxon>Bacillati</taxon>
        <taxon>Bacillota</taxon>
        <taxon>Bacilli</taxon>
        <taxon>Bacillales</taxon>
        <taxon>Bacillaceae</taxon>
        <taxon>Lysinibacillus</taxon>
    </lineage>
</organism>
<evidence type="ECO:0000313" key="2">
    <source>
        <dbReference type="Proteomes" id="UP000199410"/>
    </source>
</evidence>
<dbReference type="Proteomes" id="UP000199410">
    <property type="component" value="Unassembled WGS sequence"/>
</dbReference>
<name>A0A1H9MYH9_9BACI</name>
<dbReference type="EMBL" id="FOEL01000013">
    <property type="protein sequence ID" value="SER28776.1"/>
    <property type="molecule type" value="Genomic_DNA"/>
</dbReference>
<reference evidence="1 2" key="1">
    <citation type="submission" date="2016-10" db="EMBL/GenBank/DDBJ databases">
        <authorList>
            <person name="Varghese N."/>
            <person name="Submissions S."/>
        </authorList>
    </citation>
    <scope>NUCLEOTIDE SEQUENCE [LARGE SCALE GENOMIC DNA]</scope>
    <source>
        <strain evidence="1 2">TC-13</strain>
    </source>
</reference>
<dbReference type="AlphaFoldDB" id="A0A1H9MYH9"/>
<protein>
    <submittedName>
        <fullName evidence="1">Uncharacterized protein</fullName>
    </submittedName>
</protein>